<dbReference type="PANTHER" id="PTHR43013:SF1">
    <property type="entry name" value="GLUTAMYL-TRNA REDUCTASE"/>
    <property type="match status" value="1"/>
</dbReference>
<dbReference type="InterPro" id="IPR036343">
    <property type="entry name" value="GluRdtase_N_sf"/>
</dbReference>
<feature type="domain" description="Tetrapyrrole biosynthesis glutamyl-tRNA reductase dimerisation" evidence="14">
    <location>
        <begin position="323"/>
        <end position="421"/>
    </location>
</feature>
<dbReference type="InterPro" id="IPR000343">
    <property type="entry name" value="4pyrrol_synth_GluRdtase"/>
</dbReference>
<dbReference type="Proteomes" id="UP000252914">
    <property type="component" value="Unassembled WGS sequence"/>
</dbReference>
<dbReference type="InterPro" id="IPR018214">
    <property type="entry name" value="GluRdtase_CS"/>
</dbReference>
<evidence type="ECO:0000256" key="8">
    <source>
        <dbReference type="HAMAP-Rule" id="MF_00087"/>
    </source>
</evidence>
<keyword evidence="18" id="KW-1185">Reference proteome</keyword>
<dbReference type="CDD" id="cd05213">
    <property type="entry name" value="NAD_bind_Glutamyl_tRNA_reduct"/>
    <property type="match status" value="1"/>
</dbReference>
<keyword evidence="5 8" id="KW-0560">Oxidoreductase</keyword>
<dbReference type="GO" id="GO:0019353">
    <property type="term" value="P:protoporphyrinogen IX biosynthetic process from glutamate"/>
    <property type="evidence" value="ECO:0007669"/>
    <property type="project" value="TreeGrafter"/>
</dbReference>
<dbReference type="Gene3D" id="3.30.460.30">
    <property type="entry name" value="Glutamyl-tRNA reductase, N-terminal domain"/>
    <property type="match status" value="1"/>
</dbReference>
<dbReference type="NCBIfam" id="TIGR01035">
    <property type="entry name" value="hemA"/>
    <property type="match status" value="1"/>
</dbReference>
<sequence>MSLLVVGLSHRSAPVSVLERAALEPGERGKLLQDAVGAEPAAEAAVLSTCNRIELYADVDKFHAGVAELSTLLAQHSGVSLDELTPYLYVHYEDRAVHHLFSVACGLDSMVVGEGQILGQIKDALAVAQEQHTAGRLLNDLFQQALRVGKRAHSETGIDKAGQSLVTFGLEQLAAGASVQEWAYGKRALVIGAGSMSSLAATVLARAGAGELVIANRTLARAERLAESLQGRAVPMAAVAGELAAADVVVSCTGATGLVLTASDIEAAAGGRRREAALAVLDLAMPRDVDVAVHRIDGVRLVDIESLADAEADAPMAGDVEAVRAIVAEEVAAFGAAQRAATITPTVVALRTMAADVVAGELARLEGRLHGMDDKLRAEVTQTVRRVVDKLLHAPTVRVKQLAGEPGGAGYADALRELFDLDPQAVAAVSNPEQERQ</sequence>
<evidence type="ECO:0000256" key="7">
    <source>
        <dbReference type="ARBA" id="ARBA00047464"/>
    </source>
</evidence>
<dbReference type="InterPro" id="IPR015895">
    <property type="entry name" value="4pyrrol_synth_GluRdtase_N"/>
</dbReference>
<evidence type="ECO:0000256" key="6">
    <source>
        <dbReference type="ARBA" id="ARBA00023244"/>
    </source>
</evidence>
<dbReference type="InterPro" id="IPR036291">
    <property type="entry name" value="NAD(P)-bd_dom_sf"/>
</dbReference>
<feature type="binding site" evidence="8 10">
    <location>
        <begin position="114"/>
        <end position="116"/>
    </location>
    <ligand>
        <name>substrate</name>
    </ligand>
</feature>
<comment type="similarity">
    <text evidence="2 8 13">Belongs to the glutamyl-tRNA reductase family.</text>
</comment>
<evidence type="ECO:0000256" key="13">
    <source>
        <dbReference type="RuleBase" id="RU000584"/>
    </source>
</evidence>
<dbReference type="GO" id="GO:0008883">
    <property type="term" value="F:glutamyl-tRNA reductase activity"/>
    <property type="evidence" value="ECO:0007669"/>
    <property type="project" value="UniProtKB-UniRule"/>
</dbReference>
<accession>A0A367EU07</accession>
<organism evidence="17 18">
    <name type="scientific">Streptomyces diacarni</name>
    <dbReference type="NCBI Taxonomy" id="2800381"/>
    <lineage>
        <taxon>Bacteria</taxon>
        <taxon>Bacillati</taxon>
        <taxon>Actinomycetota</taxon>
        <taxon>Actinomycetes</taxon>
        <taxon>Kitasatosporales</taxon>
        <taxon>Streptomycetaceae</taxon>
        <taxon>Streptomyces</taxon>
    </lineage>
</organism>
<gene>
    <name evidence="8" type="primary">hemA</name>
    <name evidence="17" type="ORF">DTL70_21770</name>
</gene>
<dbReference type="EMBL" id="QOIN01000047">
    <property type="protein sequence ID" value="RCG20887.1"/>
    <property type="molecule type" value="Genomic_DNA"/>
</dbReference>
<dbReference type="PANTHER" id="PTHR43013">
    <property type="entry name" value="GLUTAMYL-TRNA REDUCTASE"/>
    <property type="match status" value="1"/>
</dbReference>
<evidence type="ECO:0000256" key="11">
    <source>
        <dbReference type="PIRSR" id="PIRSR000445-3"/>
    </source>
</evidence>
<dbReference type="InterPro" id="IPR036453">
    <property type="entry name" value="GluRdtase_dimer_dom_sf"/>
</dbReference>
<evidence type="ECO:0000256" key="12">
    <source>
        <dbReference type="PIRSR" id="PIRSR000445-4"/>
    </source>
</evidence>
<evidence type="ECO:0000313" key="18">
    <source>
        <dbReference type="Proteomes" id="UP000252914"/>
    </source>
</evidence>
<dbReference type="HAMAP" id="MF_00087">
    <property type="entry name" value="Glu_tRNA_reductase"/>
    <property type="match status" value="1"/>
</dbReference>
<dbReference type="PIRSF" id="PIRSF000445">
    <property type="entry name" value="4pyrrol_synth_GluRdtase"/>
    <property type="match status" value="1"/>
</dbReference>
<dbReference type="Pfam" id="PF05201">
    <property type="entry name" value="GlutR_N"/>
    <property type="match status" value="1"/>
</dbReference>
<reference evidence="17 18" key="1">
    <citation type="submission" date="2018-06" db="EMBL/GenBank/DDBJ databases">
        <title>Streptomyces reniochalinae sp. nov. and Streptomyces diacarnus sp. nov. from marine sponges.</title>
        <authorList>
            <person name="Li L."/>
        </authorList>
    </citation>
    <scope>NUCLEOTIDE SEQUENCE [LARGE SCALE GENOMIC DNA]</scope>
    <source>
        <strain evidence="17 18">LHW51701</strain>
    </source>
</reference>
<dbReference type="SUPFAM" id="SSF69075">
    <property type="entry name" value="Glutamyl tRNA-reductase dimerization domain"/>
    <property type="match status" value="1"/>
</dbReference>
<comment type="domain">
    <text evidence="8">Possesses an unusual extended V-shaped dimeric structure with each monomer consisting of three distinct domains arranged along a curved 'spinal' alpha-helix. The N-terminal catalytic domain specifically recognizes the glutamate moiety of the substrate. The second domain is the NADPH-binding domain, and the third C-terminal domain is responsible for dimerization.</text>
</comment>
<dbReference type="Gene3D" id="3.40.50.720">
    <property type="entry name" value="NAD(P)-binding Rossmann-like Domain"/>
    <property type="match status" value="1"/>
</dbReference>
<comment type="pathway">
    <text evidence="1 8 13">Porphyrin-containing compound metabolism; protoporphyrin-IX biosynthesis; 5-aminolevulinate from L-glutamyl-tRNA(Glu): step 1/2.</text>
</comment>
<comment type="function">
    <text evidence="8">Catalyzes the NADPH-dependent reduction of glutamyl-tRNA(Glu) to glutamate 1-semialdehyde (GSA).</text>
</comment>
<evidence type="ECO:0000256" key="5">
    <source>
        <dbReference type="ARBA" id="ARBA00023002"/>
    </source>
</evidence>
<dbReference type="SUPFAM" id="SSF69742">
    <property type="entry name" value="Glutamyl tRNA-reductase catalytic, N-terminal domain"/>
    <property type="match status" value="1"/>
</dbReference>
<evidence type="ECO:0000259" key="14">
    <source>
        <dbReference type="Pfam" id="PF00745"/>
    </source>
</evidence>
<evidence type="ECO:0000256" key="10">
    <source>
        <dbReference type="PIRSR" id="PIRSR000445-2"/>
    </source>
</evidence>
<feature type="site" description="Important for activity" evidence="8 12">
    <location>
        <position position="99"/>
    </location>
</feature>
<feature type="domain" description="Glutamyl-tRNA reductase N-terminal" evidence="16">
    <location>
        <begin position="6"/>
        <end position="156"/>
    </location>
</feature>
<feature type="active site" description="Nucleophile" evidence="8 9">
    <location>
        <position position="50"/>
    </location>
</feature>
<dbReference type="GO" id="GO:0050661">
    <property type="term" value="F:NADP binding"/>
    <property type="evidence" value="ECO:0007669"/>
    <property type="project" value="InterPro"/>
</dbReference>
<feature type="domain" description="Quinate/shikimate 5-dehydrogenase/glutamyl-tRNA reductase" evidence="15">
    <location>
        <begin position="184"/>
        <end position="308"/>
    </location>
</feature>
<name>A0A367EU07_9ACTN</name>
<dbReference type="FunFam" id="3.30.460.30:FF:000001">
    <property type="entry name" value="Glutamyl-tRNA reductase"/>
    <property type="match status" value="1"/>
</dbReference>
<keyword evidence="4 8" id="KW-0521">NADP</keyword>
<dbReference type="Pfam" id="PF00745">
    <property type="entry name" value="GlutR_dimer"/>
    <property type="match status" value="1"/>
</dbReference>
<evidence type="ECO:0000313" key="17">
    <source>
        <dbReference type="EMBL" id="RCG20887.1"/>
    </source>
</evidence>
<feature type="binding site" evidence="8 10">
    <location>
        <position position="120"/>
    </location>
    <ligand>
        <name>substrate</name>
    </ligand>
</feature>
<dbReference type="SUPFAM" id="SSF51735">
    <property type="entry name" value="NAD(P)-binding Rossmann-fold domains"/>
    <property type="match status" value="1"/>
</dbReference>
<evidence type="ECO:0000259" key="15">
    <source>
        <dbReference type="Pfam" id="PF01488"/>
    </source>
</evidence>
<dbReference type="NCBIfam" id="NF000744">
    <property type="entry name" value="PRK00045.1-3"/>
    <property type="match status" value="1"/>
</dbReference>
<proteinExistence type="inferred from homology"/>
<dbReference type="AlphaFoldDB" id="A0A367EU07"/>
<dbReference type="EC" id="1.2.1.70" evidence="3 8"/>
<evidence type="ECO:0000256" key="9">
    <source>
        <dbReference type="PIRSR" id="PIRSR000445-1"/>
    </source>
</evidence>
<evidence type="ECO:0000256" key="2">
    <source>
        <dbReference type="ARBA" id="ARBA00005916"/>
    </source>
</evidence>
<evidence type="ECO:0000259" key="16">
    <source>
        <dbReference type="Pfam" id="PF05201"/>
    </source>
</evidence>
<feature type="binding site" evidence="8 10">
    <location>
        <begin position="49"/>
        <end position="52"/>
    </location>
    <ligand>
        <name>substrate</name>
    </ligand>
</feature>
<dbReference type="UniPathway" id="UPA00251">
    <property type="reaction ID" value="UER00316"/>
</dbReference>
<dbReference type="RefSeq" id="WP_114023633.1">
    <property type="nucleotide sequence ID" value="NZ_QOIN01000047.1"/>
</dbReference>
<protein>
    <recommendedName>
        <fullName evidence="3 8">Glutamyl-tRNA reductase</fullName>
        <shortName evidence="8">GluTR</shortName>
        <ecNumber evidence="3 8">1.2.1.70</ecNumber>
    </recommendedName>
</protein>
<comment type="subunit">
    <text evidence="8">Homodimer.</text>
</comment>
<dbReference type="PROSITE" id="PS00747">
    <property type="entry name" value="GLUTR"/>
    <property type="match status" value="1"/>
</dbReference>
<dbReference type="Pfam" id="PF01488">
    <property type="entry name" value="Shikimate_DH"/>
    <property type="match status" value="1"/>
</dbReference>
<comment type="caution">
    <text evidence="17">The sequence shown here is derived from an EMBL/GenBank/DDBJ whole genome shotgun (WGS) entry which is preliminary data.</text>
</comment>
<keyword evidence="6 8" id="KW-0627">Porphyrin biosynthesis</keyword>
<evidence type="ECO:0000256" key="1">
    <source>
        <dbReference type="ARBA" id="ARBA00005059"/>
    </source>
</evidence>
<evidence type="ECO:0000256" key="4">
    <source>
        <dbReference type="ARBA" id="ARBA00022857"/>
    </source>
</evidence>
<comment type="miscellaneous">
    <text evidence="8">During catalysis, the active site Cys acts as a nucleophile attacking the alpha-carbonyl group of tRNA-bound glutamate with the formation of a thioester intermediate between enzyme and glutamate, and the concomitant release of tRNA(Glu). The thioester intermediate is finally reduced by direct hydride transfer from NADPH, to form the product GSA.</text>
</comment>
<feature type="binding site" evidence="8 10">
    <location>
        <position position="109"/>
    </location>
    <ligand>
        <name>substrate</name>
    </ligand>
</feature>
<dbReference type="InterPro" id="IPR015896">
    <property type="entry name" value="4pyrrol_synth_GluRdtase_dimer"/>
</dbReference>
<dbReference type="InterPro" id="IPR006151">
    <property type="entry name" value="Shikm_DH/Glu-tRNA_Rdtase"/>
</dbReference>
<comment type="catalytic activity">
    <reaction evidence="7 8 13">
        <text>(S)-4-amino-5-oxopentanoate + tRNA(Glu) + NADP(+) = L-glutamyl-tRNA(Glu) + NADPH + H(+)</text>
        <dbReference type="Rhea" id="RHEA:12344"/>
        <dbReference type="Rhea" id="RHEA-COMP:9663"/>
        <dbReference type="Rhea" id="RHEA-COMP:9680"/>
        <dbReference type="ChEBI" id="CHEBI:15378"/>
        <dbReference type="ChEBI" id="CHEBI:57501"/>
        <dbReference type="ChEBI" id="CHEBI:57783"/>
        <dbReference type="ChEBI" id="CHEBI:58349"/>
        <dbReference type="ChEBI" id="CHEBI:78442"/>
        <dbReference type="ChEBI" id="CHEBI:78520"/>
        <dbReference type="EC" id="1.2.1.70"/>
    </reaction>
</comment>
<evidence type="ECO:0000256" key="3">
    <source>
        <dbReference type="ARBA" id="ARBA00012970"/>
    </source>
</evidence>
<feature type="binding site" evidence="8 11">
    <location>
        <begin position="192"/>
        <end position="197"/>
    </location>
    <ligand>
        <name>NADP(+)</name>
        <dbReference type="ChEBI" id="CHEBI:58349"/>
    </ligand>
</feature>